<dbReference type="EMBL" id="JAAAXX010000001">
    <property type="protein sequence ID" value="KAF2394482.1"/>
    <property type="molecule type" value="Genomic_DNA"/>
</dbReference>
<sequence>MRGTYFSVTGPRLRGVFAGLGNTSITHRRSAYEQSWETRFYATVARILRVDTQWLCQSTTSAPRDTTATA</sequence>
<protein>
    <submittedName>
        <fullName evidence="1">Uncharacterized protein</fullName>
    </submittedName>
</protein>
<proteinExistence type="predicted"/>
<dbReference type="AlphaFoldDB" id="A0A6L5C2U3"/>
<evidence type="ECO:0000313" key="2">
    <source>
        <dbReference type="Proteomes" id="UP000475265"/>
    </source>
</evidence>
<organism evidence="1 2">
    <name type="scientific">Pseudomonas frederiksbergensis</name>
    <dbReference type="NCBI Taxonomy" id="104087"/>
    <lineage>
        <taxon>Bacteria</taxon>
        <taxon>Pseudomonadati</taxon>
        <taxon>Pseudomonadota</taxon>
        <taxon>Gammaproteobacteria</taxon>
        <taxon>Pseudomonadales</taxon>
        <taxon>Pseudomonadaceae</taxon>
        <taxon>Pseudomonas</taxon>
    </lineage>
</organism>
<reference evidence="1 2" key="1">
    <citation type="submission" date="2019-12" db="EMBL/GenBank/DDBJ databases">
        <title>Endophytic bacteria associated with Panax ginseng seedlings.</title>
        <authorList>
            <person name="Park J.M."/>
            <person name="Shin R."/>
            <person name="Jo S.H."/>
        </authorList>
    </citation>
    <scope>NUCLEOTIDE SEQUENCE [LARGE SCALE GENOMIC DNA]</scope>
    <source>
        <strain evidence="1 2">PgKB32</strain>
    </source>
</reference>
<gene>
    <name evidence="1" type="ORF">FX983_02463</name>
</gene>
<accession>A0A6L5C2U3</accession>
<evidence type="ECO:0000313" key="1">
    <source>
        <dbReference type="EMBL" id="KAF2394482.1"/>
    </source>
</evidence>
<name>A0A6L5C2U3_9PSED</name>
<comment type="caution">
    <text evidence="1">The sequence shown here is derived from an EMBL/GenBank/DDBJ whole genome shotgun (WGS) entry which is preliminary data.</text>
</comment>
<dbReference type="Proteomes" id="UP000475265">
    <property type="component" value="Unassembled WGS sequence"/>
</dbReference>